<gene>
    <name evidence="1" type="ORF">ATCC9714PCS11_00171</name>
</gene>
<dbReference type="GeneID" id="97539204"/>
<dbReference type="Proteomes" id="UP000032811">
    <property type="component" value="Plasmid pCS1"/>
</dbReference>
<name>A0ABM9RU99_PARSO</name>
<geneLocation type="plasmid" evidence="1 2">
    <name>pCS1</name>
</geneLocation>
<keyword evidence="2" id="KW-1185">Reference proteome</keyword>
<accession>A0ABM9RU99</accession>
<evidence type="ECO:0000313" key="1">
    <source>
        <dbReference type="EMBL" id="CEJ75476.1"/>
    </source>
</evidence>
<dbReference type="RefSeq" id="WP_021122206.1">
    <property type="nucleotide sequence ID" value="NZ_CDNJ01000026.1"/>
</dbReference>
<protein>
    <recommendedName>
        <fullName evidence="3">Bacterial regulatory s, luxR family protein</fullName>
    </recommendedName>
</protein>
<dbReference type="EMBL" id="LN679999">
    <property type="protein sequence ID" value="CEJ75476.1"/>
    <property type="molecule type" value="Genomic_DNA"/>
</dbReference>
<reference evidence="1 2" key="1">
    <citation type="submission" date="2014-11" db="EMBL/GenBank/DDBJ databases">
        <authorList>
            <person name="Aslett M.A."/>
            <person name="De Silva N."/>
        </authorList>
    </citation>
    <scope>NUCLEOTIDE SEQUENCE [LARGE SCALE GENOMIC DNA]</scope>
    <source>
        <strain evidence="1 2">ATCC9714</strain>
        <plasmid evidence="1 2">pCS1</plasmid>
    </source>
</reference>
<keyword evidence="1" id="KW-0614">Plasmid</keyword>
<evidence type="ECO:0008006" key="3">
    <source>
        <dbReference type="Google" id="ProtNLM"/>
    </source>
</evidence>
<proteinExistence type="predicted"/>
<evidence type="ECO:0000313" key="2">
    <source>
        <dbReference type="Proteomes" id="UP000032811"/>
    </source>
</evidence>
<sequence>MDLETKIKINDWYSSGYSSDEIVFKLNNKFTSERIEEYISSNLIKSKKEHKYARKKRIEDYYIRGLNAKEIAKRILIKSDTIQRHINRHLYMYKEQHSKNRIENKYIKKAIDNTNNSYISNSSLLKQNRQAYTYNKNLNITFDENVNGVRTIDTPKTFYHNI</sequence>
<organism evidence="1 2">
    <name type="scientific">Paraclostridium sordellii</name>
    <name type="common">Clostridium sordellii</name>
    <dbReference type="NCBI Taxonomy" id="1505"/>
    <lineage>
        <taxon>Bacteria</taxon>
        <taxon>Bacillati</taxon>
        <taxon>Bacillota</taxon>
        <taxon>Clostridia</taxon>
        <taxon>Peptostreptococcales</taxon>
        <taxon>Peptostreptococcaceae</taxon>
        <taxon>Paraclostridium</taxon>
    </lineage>
</organism>